<dbReference type="Pfam" id="PF03259">
    <property type="entry name" value="Robl_LC7"/>
    <property type="match status" value="1"/>
</dbReference>
<dbReference type="SMART" id="SM00960">
    <property type="entry name" value="Robl_LC7"/>
    <property type="match status" value="1"/>
</dbReference>
<dbReference type="EMBL" id="JBHSPB010000011">
    <property type="protein sequence ID" value="MFC5722249.1"/>
    <property type="molecule type" value="Genomic_DNA"/>
</dbReference>
<dbReference type="PANTHER" id="PTHR36222">
    <property type="entry name" value="SERINE PROTEASE INHIBITOR RV3364C"/>
    <property type="match status" value="1"/>
</dbReference>
<name>A0ABW0Z0A9_9ACTN</name>
<reference evidence="3" key="1">
    <citation type="journal article" date="2019" name="Int. J. Syst. Evol. Microbiol.">
        <title>The Global Catalogue of Microorganisms (GCM) 10K type strain sequencing project: providing services to taxonomists for standard genome sequencing and annotation.</title>
        <authorList>
            <consortium name="The Broad Institute Genomics Platform"/>
            <consortium name="The Broad Institute Genome Sequencing Center for Infectious Disease"/>
            <person name="Wu L."/>
            <person name="Ma J."/>
        </authorList>
    </citation>
    <scope>NUCLEOTIDE SEQUENCE [LARGE SCALE GENOMIC DNA]</scope>
    <source>
        <strain evidence="3">CGMCC 4.7304</strain>
    </source>
</reference>
<evidence type="ECO:0000259" key="1">
    <source>
        <dbReference type="SMART" id="SM00960"/>
    </source>
</evidence>
<dbReference type="RefSeq" id="WP_390317634.1">
    <property type="nucleotide sequence ID" value="NZ_JBHSPB010000011.1"/>
</dbReference>
<dbReference type="Proteomes" id="UP001596083">
    <property type="component" value="Unassembled WGS sequence"/>
</dbReference>
<keyword evidence="3" id="KW-1185">Reference proteome</keyword>
<feature type="domain" description="Roadblock/LAMTOR2" evidence="1">
    <location>
        <begin position="12"/>
        <end position="105"/>
    </location>
</feature>
<dbReference type="Gene3D" id="3.30.450.30">
    <property type="entry name" value="Dynein light chain 2a, cytoplasmic"/>
    <property type="match status" value="1"/>
</dbReference>
<protein>
    <submittedName>
        <fullName evidence="2">Roadblock/LC7 domain-containing protein</fullName>
    </submittedName>
</protein>
<comment type="caution">
    <text evidence="2">The sequence shown here is derived from an EMBL/GenBank/DDBJ whole genome shotgun (WGS) entry which is preliminary data.</text>
</comment>
<organism evidence="2 3">
    <name type="scientific">Streptomyces gamaensis</name>
    <dbReference type="NCBI Taxonomy" id="1763542"/>
    <lineage>
        <taxon>Bacteria</taxon>
        <taxon>Bacillati</taxon>
        <taxon>Actinomycetota</taxon>
        <taxon>Actinomycetes</taxon>
        <taxon>Kitasatosporales</taxon>
        <taxon>Streptomycetaceae</taxon>
        <taxon>Streptomyces</taxon>
    </lineage>
</organism>
<sequence>MKQSADDRSLEVRTVVQEHTAATPGIERTVLLSTGGLVLCADAATDRAKADAERLAALSSSLMSLTKAAAHAYGGGWVGATVITMRRHHLCMAPVDDRTALVVLAGSDTDTGQVMYAAAVMAQEISALLDHETREHLGRFFLQPG</sequence>
<accession>A0ABW0Z0A9</accession>
<evidence type="ECO:0000313" key="2">
    <source>
        <dbReference type="EMBL" id="MFC5722249.1"/>
    </source>
</evidence>
<dbReference type="PANTHER" id="PTHR36222:SF1">
    <property type="entry name" value="SERINE PROTEASE INHIBITOR RV3364C"/>
    <property type="match status" value="1"/>
</dbReference>
<gene>
    <name evidence="2" type="ORF">ACFP1Z_18965</name>
</gene>
<evidence type="ECO:0000313" key="3">
    <source>
        <dbReference type="Proteomes" id="UP001596083"/>
    </source>
</evidence>
<proteinExistence type="predicted"/>
<dbReference type="InterPro" id="IPR053141">
    <property type="entry name" value="Mycobact_SerProt_Inhib_Rv3364c"/>
</dbReference>
<dbReference type="SUPFAM" id="SSF103196">
    <property type="entry name" value="Roadblock/LC7 domain"/>
    <property type="match status" value="1"/>
</dbReference>
<dbReference type="InterPro" id="IPR004942">
    <property type="entry name" value="Roadblock/LAMTOR2_dom"/>
</dbReference>